<name>A0ABS3Q1C4_9GAMM</name>
<comment type="cofactor">
    <cofactor evidence="9">
        <name>Mg(2+)</name>
        <dbReference type="ChEBI" id="CHEBI:18420"/>
    </cofactor>
    <text evidence="9">Binds 1 Mg(2+) ion per subunit.</text>
</comment>
<keyword evidence="14" id="KW-1185">Reference proteome</keyword>
<protein>
    <recommendedName>
        <fullName evidence="9">Thiamine-phosphate synthase</fullName>
        <shortName evidence="9">TP synthase</shortName>
        <shortName evidence="9">TPS</shortName>
        <ecNumber evidence="9">2.5.1.3</ecNumber>
    </recommendedName>
    <alternativeName>
        <fullName evidence="9">Thiamine-phosphate pyrophosphorylase</fullName>
        <shortName evidence="9">TMP pyrophosphorylase</shortName>
        <shortName evidence="9">TMP-PPase</shortName>
    </alternativeName>
</protein>
<dbReference type="HAMAP" id="MF_00097">
    <property type="entry name" value="TMP_synthase"/>
    <property type="match status" value="1"/>
</dbReference>
<reference evidence="13 14" key="1">
    <citation type="submission" date="2021-03" db="EMBL/GenBank/DDBJ databases">
        <title>Thiomicrorhabdus sp.nov.,novel sulfur-oxidizing bacteria isolated from coastal sediment.</title>
        <authorList>
            <person name="Liu X."/>
        </authorList>
    </citation>
    <scope>NUCLEOTIDE SEQUENCE [LARGE SCALE GENOMIC DNA]</scope>
    <source>
        <strain evidence="13 14">6S2-11</strain>
    </source>
</reference>
<dbReference type="RefSeq" id="WP_208146453.1">
    <property type="nucleotide sequence ID" value="NZ_JAGETV010000001.1"/>
</dbReference>
<evidence type="ECO:0000313" key="13">
    <source>
        <dbReference type="EMBL" id="MBO1926115.1"/>
    </source>
</evidence>
<feature type="binding site" evidence="9">
    <location>
        <position position="140"/>
    </location>
    <ligand>
        <name>4-amino-2-methyl-5-(diphosphooxymethyl)pyrimidine</name>
        <dbReference type="ChEBI" id="CHEBI:57841"/>
    </ligand>
</feature>
<feature type="binding site" evidence="9">
    <location>
        <begin position="137"/>
        <end position="139"/>
    </location>
    <ligand>
        <name>2-[(2R,5Z)-2-carboxy-4-methylthiazol-5(2H)-ylidene]ethyl phosphate</name>
        <dbReference type="ChEBI" id="CHEBI:62899"/>
    </ligand>
</feature>
<evidence type="ECO:0000256" key="9">
    <source>
        <dbReference type="HAMAP-Rule" id="MF_00097"/>
    </source>
</evidence>
<evidence type="ECO:0000256" key="7">
    <source>
        <dbReference type="ARBA" id="ARBA00047851"/>
    </source>
</evidence>
<feature type="binding site" evidence="9">
    <location>
        <position position="91"/>
    </location>
    <ligand>
        <name>Mg(2+)</name>
        <dbReference type="ChEBI" id="CHEBI:18420"/>
    </ligand>
</feature>
<feature type="binding site" evidence="9">
    <location>
        <position position="71"/>
    </location>
    <ligand>
        <name>4-amino-2-methyl-5-(diphosphooxymethyl)pyrimidine</name>
        <dbReference type="ChEBI" id="CHEBI:57841"/>
    </ligand>
</feature>
<dbReference type="PANTHER" id="PTHR20857">
    <property type="entry name" value="THIAMINE-PHOSPHATE PYROPHOSPHORYLASE"/>
    <property type="match status" value="1"/>
</dbReference>
<comment type="similarity">
    <text evidence="9 10">Belongs to the thiamine-phosphate synthase family.</text>
</comment>
<dbReference type="GO" id="GO:0004789">
    <property type="term" value="F:thiamine-phosphate diphosphorylase activity"/>
    <property type="evidence" value="ECO:0007669"/>
    <property type="project" value="UniProtKB-EC"/>
</dbReference>
<keyword evidence="2 9" id="KW-0808">Transferase</keyword>
<feature type="binding site" evidence="9">
    <location>
        <position position="72"/>
    </location>
    <ligand>
        <name>Mg(2+)</name>
        <dbReference type="ChEBI" id="CHEBI:18420"/>
    </ligand>
</feature>
<feature type="domain" description="Thiamine phosphate synthase/TenI" evidence="12">
    <location>
        <begin position="9"/>
        <end position="190"/>
    </location>
</feature>
<evidence type="ECO:0000256" key="5">
    <source>
        <dbReference type="ARBA" id="ARBA00022977"/>
    </source>
</evidence>
<proteinExistence type="inferred from homology"/>
<evidence type="ECO:0000256" key="6">
    <source>
        <dbReference type="ARBA" id="ARBA00047334"/>
    </source>
</evidence>
<dbReference type="EMBL" id="JAGETV010000001">
    <property type="protein sequence ID" value="MBO1926115.1"/>
    <property type="molecule type" value="Genomic_DNA"/>
</dbReference>
<evidence type="ECO:0000256" key="10">
    <source>
        <dbReference type="RuleBase" id="RU003826"/>
    </source>
</evidence>
<comment type="catalytic activity">
    <reaction evidence="6 9 10">
        <text>4-methyl-5-(2-phosphooxyethyl)-thiazole + 4-amino-2-methyl-5-(diphosphooxymethyl)pyrimidine + H(+) = thiamine phosphate + diphosphate</text>
        <dbReference type="Rhea" id="RHEA:22328"/>
        <dbReference type="ChEBI" id="CHEBI:15378"/>
        <dbReference type="ChEBI" id="CHEBI:33019"/>
        <dbReference type="ChEBI" id="CHEBI:37575"/>
        <dbReference type="ChEBI" id="CHEBI:57841"/>
        <dbReference type="ChEBI" id="CHEBI:58296"/>
        <dbReference type="EC" id="2.5.1.3"/>
    </reaction>
</comment>
<keyword evidence="4 9" id="KW-0460">Magnesium</keyword>
<dbReference type="NCBIfam" id="TIGR00693">
    <property type="entry name" value="thiE"/>
    <property type="match status" value="1"/>
</dbReference>
<dbReference type="Pfam" id="PF02581">
    <property type="entry name" value="TMP-TENI"/>
    <property type="match status" value="1"/>
</dbReference>
<feature type="binding site" evidence="9">
    <location>
        <position position="167"/>
    </location>
    <ligand>
        <name>2-[(2R,5Z)-2-carboxy-4-methylthiazol-5(2H)-ylidene]ethyl phosphate</name>
        <dbReference type="ChEBI" id="CHEBI:62899"/>
    </ligand>
</feature>
<dbReference type="CDD" id="cd00564">
    <property type="entry name" value="TMP_TenI"/>
    <property type="match status" value="1"/>
</dbReference>
<feature type="binding site" evidence="9">
    <location>
        <position position="110"/>
    </location>
    <ligand>
        <name>4-amino-2-methyl-5-(diphosphooxymethyl)pyrimidine</name>
        <dbReference type="ChEBI" id="CHEBI:57841"/>
    </ligand>
</feature>
<comment type="catalytic activity">
    <reaction evidence="8 9 10">
        <text>2-[(2R,5Z)-2-carboxy-4-methylthiazol-5(2H)-ylidene]ethyl phosphate + 4-amino-2-methyl-5-(diphosphooxymethyl)pyrimidine + 2 H(+) = thiamine phosphate + CO2 + diphosphate</text>
        <dbReference type="Rhea" id="RHEA:47844"/>
        <dbReference type="ChEBI" id="CHEBI:15378"/>
        <dbReference type="ChEBI" id="CHEBI:16526"/>
        <dbReference type="ChEBI" id="CHEBI:33019"/>
        <dbReference type="ChEBI" id="CHEBI:37575"/>
        <dbReference type="ChEBI" id="CHEBI:57841"/>
        <dbReference type="ChEBI" id="CHEBI:62899"/>
        <dbReference type="EC" id="2.5.1.3"/>
    </reaction>
</comment>
<evidence type="ECO:0000256" key="1">
    <source>
        <dbReference type="ARBA" id="ARBA00005165"/>
    </source>
</evidence>
<evidence type="ECO:0000256" key="11">
    <source>
        <dbReference type="RuleBase" id="RU004253"/>
    </source>
</evidence>
<organism evidence="13 14">
    <name type="scientific">Thiomicrorhabdus marina</name>
    <dbReference type="NCBI Taxonomy" id="2818442"/>
    <lineage>
        <taxon>Bacteria</taxon>
        <taxon>Pseudomonadati</taxon>
        <taxon>Pseudomonadota</taxon>
        <taxon>Gammaproteobacteria</taxon>
        <taxon>Thiotrichales</taxon>
        <taxon>Piscirickettsiaceae</taxon>
        <taxon>Thiomicrorhabdus</taxon>
    </lineage>
</organism>
<keyword evidence="3 9" id="KW-0479">Metal-binding</keyword>
<evidence type="ECO:0000256" key="8">
    <source>
        <dbReference type="ARBA" id="ARBA00047883"/>
    </source>
</evidence>
<comment type="caution">
    <text evidence="9">Lacks conserved residue(s) required for the propagation of feature annotation.</text>
</comment>
<sequence length="213" mass="23034">MTSKPIQGLYAITDPALCPNDTLIDKVNQAIDGGAKIIQYRDKTQPFAVQKAMAHKLAKLCKQHNVLFIVNDSIELAQYSQADGIHLGKDDTAIQAARVALGEQAIIGISCYNSLERAQQMQNLGADYVAFGRFFPSKTKQNAPQAEIKTLQLAKQKLKIPLVAIGGINTDNAQQLLDSGADSIAVIQGIFAQANIQKSAHSLSNLFQSDKSL</sequence>
<dbReference type="InterPro" id="IPR022998">
    <property type="entry name" value="ThiamineP_synth_TenI"/>
</dbReference>
<dbReference type="Proteomes" id="UP000664835">
    <property type="component" value="Unassembled WGS sequence"/>
</dbReference>
<dbReference type="PANTHER" id="PTHR20857:SF15">
    <property type="entry name" value="THIAMINE-PHOSPHATE SYNTHASE"/>
    <property type="match status" value="1"/>
</dbReference>
<dbReference type="EC" id="2.5.1.3" evidence="9"/>
<evidence type="ECO:0000259" key="12">
    <source>
        <dbReference type="Pfam" id="PF02581"/>
    </source>
</evidence>
<comment type="caution">
    <text evidence="13">The sequence shown here is derived from an EMBL/GenBank/DDBJ whole genome shotgun (WGS) entry which is preliminary data.</text>
</comment>
<accession>A0ABS3Q1C4</accession>
<evidence type="ECO:0000313" key="14">
    <source>
        <dbReference type="Proteomes" id="UP000664835"/>
    </source>
</evidence>
<dbReference type="SUPFAM" id="SSF51391">
    <property type="entry name" value="Thiamin phosphate synthase"/>
    <property type="match status" value="1"/>
</dbReference>
<evidence type="ECO:0000256" key="3">
    <source>
        <dbReference type="ARBA" id="ARBA00022723"/>
    </source>
</evidence>
<keyword evidence="5 9" id="KW-0784">Thiamine biosynthesis</keyword>
<dbReference type="Gene3D" id="3.20.20.70">
    <property type="entry name" value="Aldolase class I"/>
    <property type="match status" value="1"/>
</dbReference>
<evidence type="ECO:0000256" key="4">
    <source>
        <dbReference type="ARBA" id="ARBA00022842"/>
    </source>
</evidence>
<evidence type="ECO:0000256" key="2">
    <source>
        <dbReference type="ARBA" id="ARBA00022679"/>
    </source>
</evidence>
<dbReference type="InterPro" id="IPR034291">
    <property type="entry name" value="TMP_synthase"/>
</dbReference>
<comment type="function">
    <text evidence="9">Condenses 4-methyl-5-(beta-hydroxyethyl)thiazole monophosphate (THZ-P) and 2-methyl-4-amino-5-hydroxymethyl pyrimidine pyrophosphate (HMP-PP) to form thiamine monophosphate (TMP).</text>
</comment>
<gene>
    <name evidence="9" type="primary">thiE</name>
    <name evidence="13" type="ORF">J3998_00875</name>
</gene>
<dbReference type="InterPro" id="IPR013785">
    <property type="entry name" value="Aldolase_TIM"/>
</dbReference>
<comment type="pathway">
    <text evidence="1 9 11">Cofactor biosynthesis; thiamine diphosphate biosynthesis; thiamine phosphate from 4-amino-2-methyl-5-diphosphomethylpyrimidine and 4-methyl-5-(2-phosphoethyl)-thiazole: step 1/1.</text>
</comment>
<feature type="binding site" evidence="9">
    <location>
        <begin position="39"/>
        <end position="43"/>
    </location>
    <ligand>
        <name>4-amino-2-methyl-5-(diphosphooxymethyl)pyrimidine</name>
        <dbReference type="ChEBI" id="CHEBI:57841"/>
    </ligand>
</feature>
<dbReference type="InterPro" id="IPR036206">
    <property type="entry name" value="ThiamineP_synth_sf"/>
</dbReference>
<comment type="catalytic activity">
    <reaction evidence="7 9 10">
        <text>2-(2-carboxy-4-methylthiazol-5-yl)ethyl phosphate + 4-amino-2-methyl-5-(diphosphooxymethyl)pyrimidine + 2 H(+) = thiamine phosphate + CO2 + diphosphate</text>
        <dbReference type="Rhea" id="RHEA:47848"/>
        <dbReference type="ChEBI" id="CHEBI:15378"/>
        <dbReference type="ChEBI" id="CHEBI:16526"/>
        <dbReference type="ChEBI" id="CHEBI:33019"/>
        <dbReference type="ChEBI" id="CHEBI:37575"/>
        <dbReference type="ChEBI" id="CHEBI:57841"/>
        <dbReference type="ChEBI" id="CHEBI:62890"/>
        <dbReference type="EC" id="2.5.1.3"/>
    </reaction>
</comment>